<name>A0A2S0PER3_9NEIS</name>
<evidence type="ECO:0000313" key="2">
    <source>
        <dbReference type="EMBL" id="AVY95870.1"/>
    </source>
</evidence>
<dbReference type="RefSeq" id="WP_028500178.1">
    <property type="nucleotide sequence ID" value="NZ_CALFSO010000117.1"/>
</dbReference>
<dbReference type="InterPro" id="IPR029045">
    <property type="entry name" value="ClpP/crotonase-like_dom_sf"/>
</dbReference>
<keyword evidence="3" id="KW-1185">Reference proteome</keyword>
<comment type="similarity">
    <text evidence="1">Belongs to the enoyl-CoA hydratase/isomerase family.</text>
</comment>
<dbReference type="KEGG" id="maer:DAI18_18860"/>
<reference evidence="2 3" key="1">
    <citation type="submission" date="2018-04" db="EMBL/GenBank/DDBJ databases">
        <title>Denitrifier Microvirgula.</title>
        <authorList>
            <person name="Anderson E."/>
            <person name="Jang J."/>
            <person name="Ishii S."/>
        </authorList>
    </citation>
    <scope>NUCLEOTIDE SEQUENCE [LARGE SCALE GENOMIC DNA]</scope>
    <source>
        <strain evidence="2 3">BE2.4</strain>
    </source>
</reference>
<keyword evidence="2" id="KW-0456">Lyase</keyword>
<dbReference type="Pfam" id="PF00378">
    <property type="entry name" value="ECH_1"/>
    <property type="match status" value="1"/>
</dbReference>
<dbReference type="EMBL" id="CP028519">
    <property type="protein sequence ID" value="AVY95870.1"/>
    <property type="molecule type" value="Genomic_DNA"/>
</dbReference>
<dbReference type="SUPFAM" id="SSF52096">
    <property type="entry name" value="ClpP/crotonase"/>
    <property type="match status" value="1"/>
</dbReference>
<dbReference type="OrthoDB" id="9807606at2"/>
<proteinExistence type="inferred from homology"/>
<organism evidence="2 3">
    <name type="scientific">Microvirgula aerodenitrificans</name>
    <dbReference type="NCBI Taxonomy" id="57480"/>
    <lineage>
        <taxon>Bacteria</taxon>
        <taxon>Pseudomonadati</taxon>
        <taxon>Pseudomonadota</taxon>
        <taxon>Betaproteobacteria</taxon>
        <taxon>Neisseriales</taxon>
        <taxon>Aquaspirillaceae</taxon>
        <taxon>Microvirgula</taxon>
    </lineage>
</organism>
<sequence length="261" mass="28253">MNDAILYSLDTRGVATLALDRQELHNAFDDALIQALTAKLEEIDADPAVRVLVLTGTGISFSAGADINWMRRMAGYSRDENLRDATYLAALMQRLDTLRMPTIARVQGSAFGGGTGLIACCDIAVAVSDALFCFSEVKLGLIPSVISPYIVRSIGASAARRYFMTAERFNAGKAQRLGLVHKVVERDELDSTIGLFVEQVLHNGPAAMTAAKRLVADVYAQPIDGTLIEMTTNRIADVRSSAEGKEGLSAFLDKRKPDWLA</sequence>
<dbReference type="GO" id="GO:0008300">
    <property type="term" value="P:isoprenoid catabolic process"/>
    <property type="evidence" value="ECO:0007669"/>
    <property type="project" value="TreeGrafter"/>
</dbReference>
<dbReference type="PANTHER" id="PTHR42964">
    <property type="entry name" value="ENOYL-COA HYDRATASE"/>
    <property type="match status" value="1"/>
</dbReference>
<dbReference type="Proteomes" id="UP000244173">
    <property type="component" value="Chromosome"/>
</dbReference>
<dbReference type="EC" id="4.2.1.17" evidence="2"/>
<dbReference type="Gene3D" id="3.90.226.10">
    <property type="entry name" value="2-enoyl-CoA Hydratase, Chain A, domain 1"/>
    <property type="match status" value="1"/>
</dbReference>
<dbReference type="InterPro" id="IPR001753">
    <property type="entry name" value="Enoyl-CoA_hydra/iso"/>
</dbReference>
<dbReference type="InterPro" id="IPR014748">
    <property type="entry name" value="Enoyl-CoA_hydra_C"/>
</dbReference>
<protein>
    <submittedName>
        <fullName evidence="2">Enoyl-CoA hydratase</fullName>
        <ecNumber evidence="2">4.2.1.17</ecNumber>
    </submittedName>
</protein>
<dbReference type="GO" id="GO:0004300">
    <property type="term" value="F:enoyl-CoA hydratase activity"/>
    <property type="evidence" value="ECO:0007669"/>
    <property type="project" value="UniProtKB-EC"/>
</dbReference>
<gene>
    <name evidence="2" type="ORF">DAI18_18860</name>
</gene>
<dbReference type="CDD" id="cd06558">
    <property type="entry name" value="crotonase-like"/>
    <property type="match status" value="1"/>
</dbReference>
<dbReference type="InterPro" id="IPR051683">
    <property type="entry name" value="Enoyl-CoA_Hydratase/Isomerase"/>
</dbReference>
<dbReference type="PANTHER" id="PTHR42964:SF1">
    <property type="entry name" value="POLYKETIDE BIOSYNTHESIS ENOYL-COA HYDRATASE PKSH-RELATED"/>
    <property type="match status" value="1"/>
</dbReference>
<dbReference type="Gene3D" id="1.10.12.10">
    <property type="entry name" value="Lyase 2-enoyl-coa Hydratase, Chain A, domain 2"/>
    <property type="match status" value="1"/>
</dbReference>
<evidence type="ECO:0000256" key="1">
    <source>
        <dbReference type="ARBA" id="ARBA00005254"/>
    </source>
</evidence>
<accession>A0A2S0PER3</accession>
<dbReference type="STRING" id="1122240.GCA_000620105_03335"/>
<evidence type="ECO:0000313" key="3">
    <source>
        <dbReference type="Proteomes" id="UP000244173"/>
    </source>
</evidence>
<dbReference type="AlphaFoldDB" id="A0A2S0PER3"/>